<reference evidence="2 3" key="1">
    <citation type="submission" date="2021-03" db="EMBL/GenBank/DDBJ databases">
        <title>Fibrella sp. HMF5405 genome sequencing and assembly.</title>
        <authorList>
            <person name="Kang H."/>
            <person name="Kim H."/>
            <person name="Bae S."/>
            <person name="Joh K."/>
        </authorList>
    </citation>
    <scope>NUCLEOTIDE SEQUENCE [LARGE SCALE GENOMIC DNA]</scope>
    <source>
        <strain evidence="2 3">HMF5405</strain>
    </source>
</reference>
<dbReference type="RefSeq" id="WP_207333127.1">
    <property type="nucleotide sequence ID" value="NZ_JAFMYW010000023.1"/>
</dbReference>
<evidence type="ECO:0000313" key="3">
    <source>
        <dbReference type="Proteomes" id="UP000664628"/>
    </source>
</evidence>
<proteinExistence type="predicted"/>
<evidence type="ECO:0000256" key="1">
    <source>
        <dbReference type="SAM" id="MobiDB-lite"/>
    </source>
</evidence>
<organism evidence="2 3">
    <name type="scientific">Fibrella forsythiae</name>
    <dbReference type="NCBI Taxonomy" id="2817061"/>
    <lineage>
        <taxon>Bacteria</taxon>
        <taxon>Pseudomonadati</taxon>
        <taxon>Bacteroidota</taxon>
        <taxon>Cytophagia</taxon>
        <taxon>Cytophagales</taxon>
        <taxon>Spirosomataceae</taxon>
        <taxon>Fibrella</taxon>
    </lineage>
</organism>
<protein>
    <submittedName>
        <fullName evidence="2">Uncharacterized protein</fullName>
    </submittedName>
</protein>
<dbReference type="Proteomes" id="UP000664628">
    <property type="component" value="Unassembled WGS sequence"/>
</dbReference>
<accession>A0ABS3JT30</accession>
<evidence type="ECO:0000313" key="2">
    <source>
        <dbReference type="EMBL" id="MBO0953175.1"/>
    </source>
</evidence>
<feature type="compositionally biased region" description="Pro residues" evidence="1">
    <location>
        <begin position="29"/>
        <end position="39"/>
    </location>
</feature>
<name>A0ABS3JT30_9BACT</name>
<sequence length="288" mass="32556">MEYTIITSHSPNHQQLAVAILHWCRHHPQMPPIPPPQRSPPDQRDDLGPVRPLFRPGQRGPAHRPPARPNPDQPRASSGPEYVVDADTRIRQLGDAGGQEQHFFHYYTNRLLVVNLSGHPQLYWRTITTDPGLSGREGALLGTESFPRGTVGYGVHASISLIRSTLGDVGQARIGAFFTQPQVQRLLARPDTAENNRRVAELEYQYWQGVRHNSSWGDWVGGTLGSQFNPSFRTYFPMYVTGPTRHAYDYTRDELIDPVTGYVTSKLNSLSDFATRRLQQLRERFPGL</sequence>
<gene>
    <name evidence="2" type="ORF">J2I46_31675</name>
</gene>
<comment type="caution">
    <text evidence="2">The sequence shown here is derived from an EMBL/GenBank/DDBJ whole genome shotgun (WGS) entry which is preliminary data.</text>
</comment>
<keyword evidence="3" id="KW-1185">Reference proteome</keyword>
<feature type="region of interest" description="Disordered" evidence="1">
    <location>
        <begin position="28"/>
        <end position="80"/>
    </location>
</feature>
<dbReference type="EMBL" id="JAFMYW010000023">
    <property type="protein sequence ID" value="MBO0953175.1"/>
    <property type="molecule type" value="Genomic_DNA"/>
</dbReference>